<evidence type="ECO:0000256" key="6">
    <source>
        <dbReference type="ARBA" id="ARBA00023136"/>
    </source>
</evidence>
<evidence type="ECO:0000256" key="5">
    <source>
        <dbReference type="ARBA" id="ARBA00022989"/>
    </source>
</evidence>
<evidence type="ECO:0000256" key="1">
    <source>
        <dbReference type="ARBA" id="ARBA00004651"/>
    </source>
</evidence>
<accession>A0A9P7YAK1</accession>
<keyword evidence="6 7" id="KW-0472">Membrane</keyword>
<name>A0A9P7YAK1_9HELO</name>
<feature type="transmembrane region" description="Helical" evidence="7">
    <location>
        <begin position="387"/>
        <end position="408"/>
    </location>
</feature>
<feature type="transmembrane region" description="Helical" evidence="7">
    <location>
        <begin position="207"/>
        <end position="229"/>
    </location>
</feature>
<dbReference type="AlphaFoldDB" id="A0A9P7YAK1"/>
<dbReference type="GO" id="GO:0005886">
    <property type="term" value="C:plasma membrane"/>
    <property type="evidence" value="ECO:0007669"/>
    <property type="project" value="UniProtKB-SubCell"/>
</dbReference>
<dbReference type="Proteomes" id="UP000824998">
    <property type="component" value="Unassembled WGS sequence"/>
</dbReference>
<dbReference type="EMBL" id="MU251733">
    <property type="protein sequence ID" value="KAG9229766.1"/>
    <property type="molecule type" value="Genomic_DNA"/>
</dbReference>
<keyword evidence="9" id="KW-1185">Reference proteome</keyword>
<dbReference type="InterPro" id="IPR052031">
    <property type="entry name" value="Membrane_Transporter-Flippase"/>
</dbReference>
<proteinExistence type="predicted"/>
<keyword evidence="5 7" id="KW-1133">Transmembrane helix</keyword>
<feature type="transmembrane region" description="Helical" evidence="7">
    <location>
        <begin position="438"/>
        <end position="460"/>
    </location>
</feature>
<evidence type="ECO:0000313" key="8">
    <source>
        <dbReference type="EMBL" id="KAG9229766.1"/>
    </source>
</evidence>
<comment type="caution">
    <text evidence="8">The sequence shown here is derived from an EMBL/GenBank/DDBJ whole genome shotgun (WGS) entry which is preliminary data.</text>
</comment>
<evidence type="ECO:0000256" key="7">
    <source>
        <dbReference type="SAM" id="Phobius"/>
    </source>
</evidence>
<evidence type="ECO:0000256" key="4">
    <source>
        <dbReference type="ARBA" id="ARBA00022692"/>
    </source>
</evidence>
<feature type="transmembrane region" description="Helical" evidence="7">
    <location>
        <begin position="241"/>
        <end position="261"/>
    </location>
</feature>
<feature type="transmembrane region" description="Helical" evidence="7">
    <location>
        <begin position="490"/>
        <end position="515"/>
    </location>
</feature>
<reference evidence="8" key="1">
    <citation type="journal article" date="2021" name="IMA Fungus">
        <title>Genomic characterization of three marine fungi, including Emericellopsis atlantica sp. nov. with signatures of a generalist lifestyle and marine biomass degradation.</title>
        <authorList>
            <person name="Hagestad O.C."/>
            <person name="Hou L."/>
            <person name="Andersen J.H."/>
            <person name="Hansen E.H."/>
            <person name="Altermark B."/>
            <person name="Li C."/>
            <person name="Kuhnert E."/>
            <person name="Cox R.J."/>
            <person name="Crous P.W."/>
            <person name="Spatafora J.W."/>
            <person name="Lail K."/>
            <person name="Amirebrahimi M."/>
            <person name="Lipzen A."/>
            <person name="Pangilinan J."/>
            <person name="Andreopoulos W."/>
            <person name="Hayes R.D."/>
            <person name="Ng V."/>
            <person name="Grigoriev I.V."/>
            <person name="Jackson S.A."/>
            <person name="Sutton T.D.S."/>
            <person name="Dobson A.D.W."/>
            <person name="Rama T."/>
        </authorList>
    </citation>
    <scope>NUCLEOTIDE SEQUENCE</scope>
    <source>
        <strain evidence="8">TRa018bII</strain>
    </source>
</reference>
<keyword evidence="4 7" id="KW-0812">Transmembrane</keyword>
<dbReference type="OrthoDB" id="2119662at2759"/>
<keyword evidence="2" id="KW-0813">Transport</keyword>
<organism evidence="8 9">
    <name type="scientific">Amylocarpus encephaloides</name>
    <dbReference type="NCBI Taxonomy" id="45428"/>
    <lineage>
        <taxon>Eukaryota</taxon>
        <taxon>Fungi</taxon>
        <taxon>Dikarya</taxon>
        <taxon>Ascomycota</taxon>
        <taxon>Pezizomycotina</taxon>
        <taxon>Leotiomycetes</taxon>
        <taxon>Helotiales</taxon>
        <taxon>Helotiales incertae sedis</taxon>
        <taxon>Amylocarpus</taxon>
    </lineage>
</organism>
<evidence type="ECO:0000313" key="9">
    <source>
        <dbReference type="Proteomes" id="UP000824998"/>
    </source>
</evidence>
<dbReference type="PANTHER" id="PTHR43549:SF2">
    <property type="entry name" value="MULTIDRUG RESISTANCE PROTEIN NORM-RELATED"/>
    <property type="match status" value="1"/>
</dbReference>
<evidence type="ECO:0000256" key="3">
    <source>
        <dbReference type="ARBA" id="ARBA00022475"/>
    </source>
</evidence>
<keyword evidence="3" id="KW-1003">Cell membrane</keyword>
<gene>
    <name evidence="8" type="ORF">BJ875DRAFT_177525</name>
</gene>
<feature type="transmembrane region" description="Helical" evidence="7">
    <location>
        <begin position="132"/>
        <end position="156"/>
    </location>
</feature>
<feature type="transmembrane region" description="Helical" evidence="7">
    <location>
        <begin position="59"/>
        <end position="79"/>
    </location>
</feature>
<sequence length="532" mass="59679">MRGGSYRMFRGKQRRYAYRKMRSDDPKDVGDSQAVADVSSEDENRHVVRKKVALSRQTYWGSLAWNFLAFLLPALYSTLSKLWVANIDSDLVATTDSYTYMSTIAEVINEGLPRTAWLIIGDTATRSLNSRLSLTFTLITFQMIMGCLLTIIFVGAADAFAASFVPAEVRGASLDYVRISAPVALSSSIQVAVASCTRALDQPDVPLIISSVGFITNIILDLIVISKFHVGSFTPTVLTQAGIRLACDMISAFAGLAYLFILTRRMKNNLLEVSDPEVKIRPSFNALKILCRPAVSTFTESAIRNAIYLWVVSRIIGLGKDYATAWGVFNTIRWGLIMVPVNALQQSSLTFVGHRWSHWHARVDAANRRPAKGSFTWEDLRRIAKPAILSAAIAVAVEVPICIFFSFWGMQRFSYYLSNSEDVADIAAKMWRNIDWCYIFYAITTQFSGILLATVPRWYLFQSLGSNFLWMLPWAIVVTVKNFAEKEAWTYYATIFGGALVFDFANVALVLYLWAWKLLQGRMRLQPVTASI</sequence>
<dbReference type="PANTHER" id="PTHR43549">
    <property type="entry name" value="MULTIDRUG RESISTANCE PROTEIN YPNP-RELATED"/>
    <property type="match status" value="1"/>
</dbReference>
<evidence type="ECO:0000256" key="2">
    <source>
        <dbReference type="ARBA" id="ARBA00022448"/>
    </source>
</evidence>
<protein>
    <submittedName>
        <fullName evidence="8">Uncharacterized protein</fullName>
    </submittedName>
</protein>
<comment type="subcellular location">
    <subcellularLocation>
        <location evidence="1">Cell membrane</location>
        <topology evidence="1">Multi-pass membrane protein</topology>
    </subcellularLocation>
</comment>